<gene>
    <name evidence="4" type="primary">LOC113208557</name>
</gene>
<reference evidence="4" key="1">
    <citation type="submission" date="2025-08" db="UniProtKB">
        <authorList>
            <consortium name="RefSeq"/>
        </authorList>
    </citation>
    <scope>IDENTIFICATION</scope>
    <source>
        <tissue evidence="4">Whole organism</tissue>
    </source>
</reference>
<accession>A0A9C6X1C7</accession>
<name>A0A9C6X1C7_FRAOC</name>
<sequence>MATARYSLLAVLVAVTVAAGDLVDETVPPPPPSPTSASTSTEGLLPPGTVTEPYPESTPVSLEALHQCGEQTKYDTNWELLNAIDVEELLLQFGGPAGQLNDSFPRMDPADLPLVWGPHGRYDLFVDFFERDPFSLSNERFVYLPHYFCSVKNTVVPRRISKSRNGEEEQQTSR</sequence>
<feature type="region of interest" description="Disordered" evidence="1">
    <location>
        <begin position="24"/>
        <end position="57"/>
    </location>
</feature>
<proteinExistence type="predicted"/>
<evidence type="ECO:0000313" key="4">
    <source>
        <dbReference type="RefSeq" id="XP_052127358.1"/>
    </source>
</evidence>
<protein>
    <submittedName>
        <fullName evidence="4">Uncharacterized protein LOC113208557</fullName>
    </submittedName>
</protein>
<keyword evidence="2" id="KW-0732">Signal</keyword>
<dbReference type="GeneID" id="113208557"/>
<dbReference type="KEGG" id="foc:113208557"/>
<feature type="chain" id="PRO_5039290392" evidence="2">
    <location>
        <begin position="21"/>
        <end position="174"/>
    </location>
</feature>
<keyword evidence="3" id="KW-1185">Reference proteome</keyword>
<organism evidence="3 4">
    <name type="scientific">Frankliniella occidentalis</name>
    <name type="common">Western flower thrips</name>
    <name type="synonym">Euthrips occidentalis</name>
    <dbReference type="NCBI Taxonomy" id="133901"/>
    <lineage>
        <taxon>Eukaryota</taxon>
        <taxon>Metazoa</taxon>
        <taxon>Ecdysozoa</taxon>
        <taxon>Arthropoda</taxon>
        <taxon>Hexapoda</taxon>
        <taxon>Insecta</taxon>
        <taxon>Pterygota</taxon>
        <taxon>Neoptera</taxon>
        <taxon>Paraneoptera</taxon>
        <taxon>Thysanoptera</taxon>
        <taxon>Terebrantia</taxon>
        <taxon>Thripoidea</taxon>
        <taxon>Thripidae</taxon>
        <taxon>Frankliniella</taxon>
    </lineage>
</organism>
<dbReference type="AlphaFoldDB" id="A0A9C6X1C7"/>
<feature type="signal peptide" evidence="2">
    <location>
        <begin position="1"/>
        <end position="20"/>
    </location>
</feature>
<evidence type="ECO:0000313" key="3">
    <source>
        <dbReference type="Proteomes" id="UP000504606"/>
    </source>
</evidence>
<evidence type="ECO:0000256" key="1">
    <source>
        <dbReference type="SAM" id="MobiDB-lite"/>
    </source>
</evidence>
<dbReference type="Proteomes" id="UP000504606">
    <property type="component" value="Unplaced"/>
</dbReference>
<evidence type="ECO:0000256" key="2">
    <source>
        <dbReference type="SAM" id="SignalP"/>
    </source>
</evidence>
<dbReference type="RefSeq" id="XP_052127358.1">
    <property type="nucleotide sequence ID" value="XM_052271398.1"/>
</dbReference>